<dbReference type="PANTHER" id="PTHR22928">
    <property type="entry name" value="TELOMERE-ASSOCIATED PROTEIN RIF1"/>
    <property type="match status" value="1"/>
</dbReference>
<evidence type="ECO:0000256" key="1">
    <source>
        <dbReference type="ARBA" id="ARBA00004123"/>
    </source>
</evidence>
<proteinExistence type="predicted"/>
<name>A0A8K0X7M5_9PEZI</name>
<accession>A0A8K0X7M5</accession>
<feature type="compositionally biased region" description="Low complexity" evidence="7">
    <location>
        <begin position="1621"/>
        <end position="1643"/>
    </location>
</feature>
<reference evidence="9" key="1">
    <citation type="journal article" date="2021" name="Nat. Commun.">
        <title>Genetic determinants of endophytism in the Arabidopsis root mycobiome.</title>
        <authorList>
            <person name="Mesny F."/>
            <person name="Miyauchi S."/>
            <person name="Thiergart T."/>
            <person name="Pickel B."/>
            <person name="Atanasova L."/>
            <person name="Karlsson M."/>
            <person name="Huettel B."/>
            <person name="Barry K.W."/>
            <person name="Haridas S."/>
            <person name="Chen C."/>
            <person name="Bauer D."/>
            <person name="Andreopoulos W."/>
            <person name="Pangilinan J."/>
            <person name="LaButti K."/>
            <person name="Riley R."/>
            <person name="Lipzen A."/>
            <person name="Clum A."/>
            <person name="Drula E."/>
            <person name="Henrissat B."/>
            <person name="Kohler A."/>
            <person name="Grigoriev I.V."/>
            <person name="Martin F.M."/>
            <person name="Hacquard S."/>
        </authorList>
    </citation>
    <scope>NUCLEOTIDE SEQUENCE</scope>
    <source>
        <strain evidence="9">MPI-CAGE-AT-0016</strain>
    </source>
</reference>
<evidence type="ECO:0000313" key="10">
    <source>
        <dbReference type="Proteomes" id="UP000813385"/>
    </source>
</evidence>
<evidence type="ECO:0000256" key="5">
    <source>
        <dbReference type="ARBA" id="ARBA00023242"/>
    </source>
</evidence>
<dbReference type="EMBL" id="JAGPXD010000001">
    <property type="protein sequence ID" value="KAH7374972.1"/>
    <property type="molecule type" value="Genomic_DNA"/>
</dbReference>
<evidence type="ECO:0000256" key="6">
    <source>
        <dbReference type="ARBA" id="ARBA00023306"/>
    </source>
</evidence>
<feature type="region of interest" description="Disordered" evidence="7">
    <location>
        <begin position="1090"/>
        <end position="1321"/>
    </location>
</feature>
<keyword evidence="6" id="KW-0131">Cell cycle</keyword>
<feature type="compositionally biased region" description="Basic and acidic residues" evidence="7">
    <location>
        <begin position="1442"/>
        <end position="1460"/>
    </location>
</feature>
<feature type="compositionally biased region" description="Low complexity" evidence="7">
    <location>
        <begin position="1586"/>
        <end position="1604"/>
    </location>
</feature>
<feature type="compositionally biased region" description="Low complexity" evidence="7">
    <location>
        <begin position="1557"/>
        <end position="1572"/>
    </location>
</feature>
<feature type="compositionally biased region" description="Basic residues" evidence="7">
    <location>
        <begin position="1491"/>
        <end position="1500"/>
    </location>
</feature>
<keyword evidence="5" id="KW-0539">Nucleus</keyword>
<dbReference type="PANTHER" id="PTHR22928:SF3">
    <property type="entry name" value="TELOMERE-ASSOCIATED PROTEIN RIF1"/>
    <property type="match status" value="1"/>
</dbReference>
<feature type="compositionally biased region" description="Basic and acidic residues" evidence="7">
    <location>
        <begin position="1144"/>
        <end position="1154"/>
    </location>
</feature>
<evidence type="ECO:0000313" key="9">
    <source>
        <dbReference type="EMBL" id="KAH7374972.1"/>
    </source>
</evidence>
<dbReference type="GO" id="GO:0000723">
    <property type="term" value="P:telomere maintenance"/>
    <property type="evidence" value="ECO:0007669"/>
    <property type="project" value="TreeGrafter"/>
</dbReference>
<evidence type="ECO:0000256" key="4">
    <source>
        <dbReference type="ARBA" id="ARBA00022895"/>
    </source>
</evidence>
<dbReference type="InterPro" id="IPR022031">
    <property type="entry name" value="Rif1_N"/>
</dbReference>
<feature type="compositionally biased region" description="Polar residues" evidence="7">
    <location>
        <begin position="49"/>
        <end position="70"/>
    </location>
</feature>
<keyword evidence="3" id="KW-0158">Chromosome</keyword>
<dbReference type="GO" id="GO:0140445">
    <property type="term" value="C:chromosome, telomeric repeat region"/>
    <property type="evidence" value="ECO:0007669"/>
    <property type="project" value="TreeGrafter"/>
</dbReference>
<feature type="compositionally biased region" description="Low complexity" evidence="7">
    <location>
        <begin position="28"/>
        <end position="39"/>
    </location>
</feature>
<evidence type="ECO:0000259" key="8">
    <source>
        <dbReference type="Pfam" id="PF12231"/>
    </source>
</evidence>
<organism evidence="9 10">
    <name type="scientific">Plectosphaerella cucumerina</name>
    <dbReference type="NCBI Taxonomy" id="40658"/>
    <lineage>
        <taxon>Eukaryota</taxon>
        <taxon>Fungi</taxon>
        <taxon>Dikarya</taxon>
        <taxon>Ascomycota</taxon>
        <taxon>Pezizomycotina</taxon>
        <taxon>Sordariomycetes</taxon>
        <taxon>Hypocreomycetidae</taxon>
        <taxon>Glomerellales</taxon>
        <taxon>Plectosphaerellaceae</taxon>
        <taxon>Plectosphaerella</taxon>
    </lineage>
</organism>
<comment type="subcellular location">
    <subcellularLocation>
        <location evidence="2">Chromosome</location>
        <location evidence="2">Telomere</location>
    </subcellularLocation>
    <subcellularLocation>
        <location evidence="1">Nucleus</location>
    </subcellularLocation>
</comment>
<feature type="compositionally biased region" description="Polar residues" evidence="7">
    <location>
        <begin position="1185"/>
        <end position="1198"/>
    </location>
</feature>
<keyword evidence="10" id="KW-1185">Reference proteome</keyword>
<feature type="compositionally biased region" description="Basic and acidic residues" evidence="7">
    <location>
        <begin position="1467"/>
        <end position="1480"/>
    </location>
</feature>
<feature type="compositionally biased region" description="Low complexity" evidence="7">
    <location>
        <begin position="1112"/>
        <end position="1136"/>
    </location>
</feature>
<comment type="caution">
    <text evidence="9">The sequence shown here is derived from an EMBL/GenBank/DDBJ whole genome shotgun (WGS) entry which is preliminary data.</text>
</comment>
<protein>
    <submittedName>
        <fullName evidence="9">Rap1-interacting factor 1 N terminal-domain-containing protein</fullName>
    </submittedName>
</protein>
<keyword evidence="4" id="KW-0779">Telomere</keyword>
<dbReference type="OrthoDB" id="5399929at2759"/>
<sequence length="1735" mass="191833">MGSTEAATLLESLPARPPTPPRDTTHGASLIAKANALAARPPVLGGRSHIQTPPSLFTPDSSNANSTNPSRSRKRVGFSAQAEYKEAPVYTEATRRSSPPSATQPRPVKGILKAPSASALASEPRDLAFLSDNIEADSASIADMLESALKQLAGADRDAKIDAYMMIVRALQASKNLPDRIALRDKMTLFLHFIQRDIVAKTPAGTLDTPLVIKALSLLDTFLFFPAIASTIPSDFAVFIIDHCIKAFEDQATPKEMARRLLHVVATQDFNHRVLTTDRVRRLVAALHGMDGHLRGKSIVVYRLRVYHRLIQKAQPYMVVHTDWLNDVFTDMLSPLKDIRNAAIKLGSEAAFVYGKDQQLSRRVLELLDASIEEKTYIEWYREQLLTMTKGADKAVVPQIWSVVVLLIRVSLCRWRFFNPWLHLIQNCFNSSDVECNREANFAWNRFVYTLHFDDRNFSSMKMFSTLLQPIAVQLRKAGISDQKRDLVFGGLCNLYYYAFKPNATTNQIDMFWDTSVKPLTDALVPTKKGSEEVIDDHFRRASVVLTSFFGGSKSSMWQEDRVKDSIMPQPEDLPMIDQKWIRRSSSKIFSVMTPIMDRHFCQLPDKTSPIYHLWDTLVTSFGHAASKEIKVSNDTAAFISETLGLLLRYWQVGLPEGDSSMAEQFLLATQTVVLSVVEKLGVLPFTERMFSLGTSTGFMPLSTPSHKPGKNLGDVRTPLQHLFGLFTRIPAGIPDDDKYLAFIQSVFSPFFSASKSVKARSDLANEMLQSVPIWSPQTSHYPYGPWVFVSENTVAAMAASQVSVPSSGDALLGHEYRTIVRLLERGWRETPNLPWKHWQSLYNALANRATEETGEAGRAVGVIEPLAKMIRESLANDSSEVPRSTLKVTADLLSTATHPRDRQALDAARRRLWGTATTGGKVVSFDPFDHLYKLVSDILTSSYDASTENDIHPDVTVLLSEVASFLTRSNSQLVVKSVSNLENGIAAWVHDKRGLMSSLRDAEQADAAKQLWTVVCKVIFTEKEPQLETFEQLLCAGFESKHRHIVNIVALAWNTKYEGAEHLEYPEQLKAVLISSQTFVDLTLPGLAAPPTPSDAQGRSFVESQEAPRDISLASSRSLRRSIPSSSAKSTRSSPAVAAKLTLSERRRLEGTPKRVRSSARSTPTSRLRHDNSQLQFVPVESSPLVNQDNDESQNLTERQKEVRTRQKQTSTMYPVRSSPRRKTPRQVASSPAVEKPAQQQKESTPEPRGTFDDYVTSTPTPRRGQALMLDLDDHDMTDPPSSPPEPRPFPLLPQIKSRSSSRGEMDDDWPLSSSPVGSPVIEPAQAVEEDVPVVHIADEPMPSTEDSPAVVKDSFPMLAPETSQPLEDTIDELPPLIPSPEEEEPSTPRHRDAEAEEADAPQEVFVDALSSPPSSARLRRSSRRVEEANAKDSSFVMSDGDERSMLRLVVELDSRKSCELPLSDRPAESPPKKDHPNEVEDCITVAPSPKKRARKSKSRSPAAAAPAAEEDVEEEEPVLPPPPPAEKSSKKKRKRSGSSKLERRKKRKADDSADDSMLSSSQSSIAETSSPYLSEAEGDKSQTAAEYVQAPAQAEAEAEAAQPPSPAHSEGKDTDTELESQLVAEQQAASLSQSQAEAEAAAAVVLADITEESELMDVDPPSEDPIPVEEEQALDNVPTPAQPNDASSMMTDLANVLGKLQSAALPRADVHKMEDMLMDIKRALYAAEERGRQ</sequence>
<evidence type="ECO:0000256" key="3">
    <source>
        <dbReference type="ARBA" id="ARBA00022454"/>
    </source>
</evidence>
<dbReference type="Proteomes" id="UP000813385">
    <property type="component" value="Unassembled WGS sequence"/>
</dbReference>
<dbReference type="Pfam" id="PF12231">
    <property type="entry name" value="Rif1_N"/>
    <property type="match status" value="1"/>
</dbReference>
<feature type="region of interest" description="Disordered" evidence="7">
    <location>
        <begin position="1340"/>
        <end position="1643"/>
    </location>
</feature>
<dbReference type="GO" id="GO:0005634">
    <property type="term" value="C:nucleus"/>
    <property type="evidence" value="ECO:0007669"/>
    <property type="project" value="UniProtKB-SubCell"/>
</dbReference>
<evidence type="ECO:0000256" key="2">
    <source>
        <dbReference type="ARBA" id="ARBA00004574"/>
    </source>
</evidence>
<gene>
    <name evidence="9" type="ORF">B0T11DRAFT_269472</name>
</gene>
<evidence type="ECO:0000256" key="7">
    <source>
        <dbReference type="SAM" id="MobiDB-lite"/>
    </source>
</evidence>
<feature type="domain" description="Telomere-associated protein Rif1 N-terminal" evidence="8">
    <location>
        <begin position="152"/>
        <end position="517"/>
    </location>
</feature>
<feature type="compositionally biased region" description="Acidic residues" evidence="7">
    <location>
        <begin position="1510"/>
        <end position="1519"/>
    </location>
</feature>
<feature type="region of interest" description="Disordered" evidence="7">
    <location>
        <begin position="1"/>
        <end position="108"/>
    </location>
</feature>
<feature type="compositionally biased region" description="Basic residues" evidence="7">
    <location>
        <begin position="1531"/>
        <end position="1549"/>
    </location>
</feature>
<feature type="compositionally biased region" description="Pro residues" evidence="7">
    <location>
        <begin position="1282"/>
        <end position="1293"/>
    </location>
</feature>